<dbReference type="GO" id="GO:0006302">
    <property type="term" value="P:double-strand break repair"/>
    <property type="evidence" value="ECO:0007669"/>
    <property type="project" value="InterPro"/>
</dbReference>
<name>A0A9D2HL14_9FIRM</name>
<comment type="caution">
    <text evidence="6">The sequence shown here is derived from an EMBL/GenBank/DDBJ whole genome shotgun (WGS) entry which is preliminary data.</text>
</comment>
<dbReference type="GO" id="GO:0016887">
    <property type="term" value="F:ATP hydrolysis activity"/>
    <property type="evidence" value="ECO:0007669"/>
    <property type="project" value="InterPro"/>
</dbReference>
<dbReference type="NCBIfam" id="TIGR03185">
    <property type="entry name" value="DNA_S_dndD"/>
    <property type="match status" value="1"/>
</dbReference>
<evidence type="ECO:0000256" key="4">
    <source>
        <dbReference type="SAM" id="Coils"/>
    </source>
</evidence>
<sequence>MHFSSIQLYNYGIYKGLHDIVLQDQDGQKNITLVGGMNGRGKTTLLDAVFLCLYGRKAIEFITGKREAYSKVLRDRINKSSEDQRTYIKLTMAMDDEEGTTICVTRSWEQTSKKISTALVVVKDGIEDSYLSENWEYYVEELIPFGIARFFFFDNEKISQIADDDAFDKIKNSIKSVMGVTTIEALAGHIEKIRRDKSSNIKKSESSALSKEVEEVDSSIDANDTKIRNLYAQRAALVPELEKINALIEQTEQEFWKKGGNLGFNRDEIIRDQHALKEQVAALKDDALALSSNPAAPLCLCHSLVISAYERIRNDEESRANRYAIPIITKMYNALLSEFKSIYPDTSDSYKQLSELVHLQLRGLADNSDGSDSSSVTPLAQSLIERFLSDGVREILEKARYIVSEDKRAKEALAQLEVHLSTNAEKNDTVKLLNTIKALQTKKTQLESDINKCDEQIRSANYELEQLKRQKNKLMLRLAADADSSDDSVRIIEYSTMTLEVMHEFEKRLQAQKVNQLEKNISSCFEFLAQKQGIITSISIDPESLDITLRDYKGGVLLKDQLSAGEKQMFAISILWGLALSSGYKLPVIIDTPMARLDSAHRTNFINKYLPNASSQVIVLSTDEEIHGQYLDDIREYVNAAYTLVYDEEEKCSSINPGYFGGELV</sequence>
<keyword evidence="4" id="KW-0175">Coiled coil</keyword>
<evidence type="ECO:0000259" key="5">
    <source>
        <dbReference type="Pfam" id="PF13476"/>
    </source>
</evidence>
<evidence type="ECO:0000313" key="6">
    <source>
        <dbReference type="EMBL" id="HJA72178.1"/>
    </source>
</evidence>
<accession>A0A9D2HL14</accession>
<protein>
    <recommendedName>
        <fullName evidence="3">Nuclease SbcCD subunit C</fullName>
    </recommendedName>
</protein>
<dbReference type="EMBL" id="DWZA01000100">
    <property type="protein sequence ID" value="HJA72178.1"/>
    <property type="molecule type" value="Genomic_DNA"/>
</dbReference>
<dbReference type="InterPro" id="IPR038729">
    <property type="entry name" value="Rad50/SbcC_AAA"/>
</dbReference>
<feature type="coiled-coil region" evidence="4">
    <location>
        <begin position="436"/>
        <end position="477"/>
    </location>
</feature>
<evidence type="ECO:0000313" key="7">
    <source>
        <dbReference type="Proteomes" id="UP000823900"/>
    </source>
</evidence>
<reference evidence="6" key="2">
    <citation type="submission" date="2021-04" db="EMBL/GenBank/DDBJ databases">
        <authorList>
            <person name="Gilroy R."/>
        </authorList>
    </citation>
    <scope>NUCLEOTIDE SEQUENCE</scope>
    <source>
        <strain evidence="6">CHK178-16964</strain>
    </source>
</reference>
<dbReference type="Gene3D" id="3.40.50.300">
    <property type="entry name" value="P-loop containing nucleotide triphosphate hydrolases"/>
    <property type="match status" value="2"/>
</dbReference>
<dbReference type="PANTHER" id="PTHR32114">
    <property type="entry name" value="ABC TRANSPORTER ABCH.3"/>
    <property type="match status" value="1"/>
</dbReference>
<dbReference type="SUPFAM" id="SSF52540">
    <property type="entry name" value="P-loop containing nucleoside triphosphate hydrolases"/>
    <property type="match status" value="1"/>
</dbReference>
<reference evidence="6" key="1">
    <citation type="journal article" date="2021" name="PeerJ">
        <title>Extensive microbial diversity within the chicken gut microbiome revealed by metagenomics and culture.</title>
        <authorList>
            <person name="Gilroy R."/>
            <person name="Ravi A."/>
            <person name="Getino M."/>
            <person name="Pursley I."/>
            <person name="Horton D.L."/>
            <person name="Alikhan N.F."/>
            <person name="Baker D."/>
            <person name="Gharbi K."/>
            <person name="Hall N."/>
            <person name="Watson M."/>
            <person name="Adriaenssens E.M."/>
            <person name="Foster-Nyarko E."/>
            <person name="Jarju S."/>
            <person name="Secka A."/>
            <person name="Antonio M."/>
            <person name="Oren A."/>
            <person name="Chaudhuri R.R."/>
            <person name="La Ragione R."/>
            <person name="Hildebrand F."/>
            <person name="Pallen M.J."/>
        </authorList>
    </citation>
    <scope>NUCLEOTIDE SEQUENCE</scope>
    <source>
        <strain evidence="6">CHK178-16964</strain>
    </source>
</reference>
<evidence type="ECO:0000256" key="2">
    <source>
        <dbReference type="ARBA" id="ARBA00011322"/>
    </source>
</evidence>
<dbReference type="Pfam" id="PF13476">
    <property type="entry name" value="AAA_23"/>
    <property type="match status" value="1"/>
</dbReference>
<dbReference type="Proteomes" id="UP000823900">
    <property type="component" value="Unassembled WGS sequence"/>
</dbReference>
<proteinExistence type="inferred from homology"/>
<dbReference type="InterPro" id="IPR017599">
    <property type="entry name" value="DNA_S_DndD"/>
</dbReference>
<dbReference type="InterPro" id="IPR027417">
    <property type="entry name" value="P-loop_NTPase"/>
</dbReference>
<comment type="subunit">
    <text evidence="2">Heterodimer of SbcC and SbcD.</text>
</comment>
<comment type="similarity">
    <text evidence="1">Belongs to the SMC family. SbcC subfamily.</text>
</comment>
<feature type="domain" description="Rad50/SbcC-type AAA" evidence="5">
    <location>
        <begin position="5"/>
        <end position="254"/>
    </location>
</feature>
<evidence type="ECO:0000256" key="1">
    <source>
        <dbReference type="ARBA" id="ARBA00006930"/>
    </source>
</evidence>
<evidence type="ECO:0000256" key="3">
    <source>
        <dbReference type="ARBA" id="ARBA00013368"/>
    </source>
</evidence>
<organism evidence="6 7">
    <name type="scientific">Candidatus Lachnoclostridium stercoravium</name>
    <dbReference type="NCBI Taxonomy" id="2838633"/>
    <lineage>
        <taxon>Bacteria</taxon>
        <taxon>Bacillati</taxon>
        <taxon>Bacillota</taxon>
        <taxon>Clostridia</taxon>
        <taxon>Lachnospirales</taxon>
        <taxon>Lachnospiraceae</taxon>
    </lineage>
</organism>
<dbReference type="PANTHER" id="PTHR32114:SF2">
    <property type="entry name" value="ABC TRANSPORTER ABCH.3"/>
    <property type="match status" value="1"/>
</dbReference>
<gene>
    <name evidence="6" type="primary">dndD</name>
    <name evidence="6" type="ORF">IAA07_11495</name>
</gene>
<dbReference type="AlphaFoldDB" id="A0A9D2HL14"/>